<name>A0ACA9K410_9GLOM</name>
<protein>
    <submittedName>
        <fullName evidence="1">11773_t:CDS:1</fullName>
    </submittedName>
</protein>
<proteinExistence type="predicted"/>
<reference evidence="1" key="1">
    <citation type="submission" date="2021-06" db="EMBL/GenBank/DDBJ databases">
        <authorList>
            <person name="Kallberg Y."/>
            <person name="Tangrot J."/>
            <person name="Rosling A."/>
        </authorList>
    </citation>
    <scope>NUCLEOTIDE SEQUENCE</scope>
    <source>
        <strain evidence="1">AU212A</strain>
    </source>
</reference>
<evidence type="ECO:0000313" key="2">
    <source>
        <dbReference type="Proteomes" id="UP000789860"/>
    </source>
</evidence>
<keyword evidence="2" id="KW-1185">Reference proteome</keyword>
<sequence>MYDSTIEEYLNTTKYNEWSILSILKYTESKHNLYIDNINILKNEIYTVIRRHYSRENMQKRAIMNGSITPKRQSTDTSNLDGTSSISGMAAQSRNDIYNNNLNDYIIGGQRNMTVAYNMNAFKDHRQNENVLKELHEEEYSDSTDENTNEVVSENDISDTDVDDLNYTDELETTNIREDEPDDEWILSTGKNVCKVLKEFKSKIPSTKAYLYPAYFGILDLSGEEPEIMKLFTVEEWTEMKSDFNKTVVLKEMDAKEEELLYVLFDKIENINALFFEFVLCEILLMFNIIQVLKRKSDDIVTDIEECIIKGYPKINLIRRLIQTYAYNLDRLKLFMSEGSFSNNFTNMITKGIITYYQKFAYDEFREIQSLASAMIANLNKKLVDRSLIGQRCDFRITCDGFEAVIGLRSGGLPEACSSKKCNDKVDLMVAMRDVLFQEAIENNGVECTDFKNLYTLGVHSYGFYYNLYAMDWKARGLWRLGLLKKIKLPQSNNQLLMIEKLTTLLLRIESTLNHIVTIRNELAVKASRLHRDRRSSVHPKPYTFAEQGRVRRKRIQKDN</sequence>
<dbReference type="EMBL" id="CAJVPM010000739">
    <property type="protein sequence ID" value="CAG8450814.1"/>
    <property type="molecule type" value="Genomic_DNA"/>
</dbReference>
<comment type="caution">
    <text evidence="1">The sequence shown here is derived from an EMBL/GenBank/DDBJ whole genome shotgun (WGS) entry which is preliminary data.</text>
</comment>
<gene>
    <name evidence="1" type="ORF">SCALOS_LOCUS1176</name>
</gene>
<accession>A0ACA9K410</accession>
<evidence type="ECO:0000313" key="1">
    <source>
        <dbReference type="EMBL" id="CAG8450814.1"/>
    </source>
</evidence>
<organism evidence="1 2">
    <name type="scientific">Scutellospora calospora</name>
    <dbReference type="NCBI Taxonomy" id="85575"/>
    <lineage>
        <taxon>Eukaryota</taxon>
        <taxon>Fungi</taxon>
        <taxon>Fungi incertae sedis</taxon>
        <taxon>Mucoromycota</taxon>
        <taxon>Glomeromycotina</taxon>
        <taxon>Glomeromycetes</taxon>
        <taxon>Diversisporales</taxon>
        <taxon>Gigasporaceae</taxon>
        <taxon>Scutellospora</taxon>
    </lineage>
</organism>
<dbReference type="Proteomes" id="UP000789860">
    <property type="component" value="Unassembled WGS sequence"/>
</dbReference>